<evidence type="ECO:0000313" key="4">
    <source>
        <dbReference type="Proteomes" id="UP000586252"/>
    </source>
</evidence>
<gene>
    <name evidence="1" type="ORF">HBO13_03160</name>
    <name evidence="2" type="ORF">HBO30_05855</name>
</gene>
<dbReference type="AlphaFoldDB" id="A0A7Y1LY16"/>
<protein>
    <recommendedName>
        <fullName evidence="5">Morphogenetic protein</fullName>
    </recommendedName>
</protein>
<dbReference type="Proteomes" id="UP000535954">
    <property type="component" value="Unassembled WGS sequence"/>
</dbReference>
<sequence length="93" mass="10466">MPRWASRILLEITDVRVERLHAITNEQALAEGVKSAESDIDPDGNDYSPCELFGGLWTMINGMDSWNANSWVWVIEFKQVTQGQPAEGDRDDA</sequence>
<evidence type="ECO:0000313" key="3">
    <source>
        <dbReference type="Proteomes" id="UP000535954"/>
    </source>
</evidence>
<evidence type="ECO:0000313" key="1">
    <source>
        <dbReference type="EMBL" id="NNA71639.1"/>
    </source>
</evidence>
<reference evidence="3 4" key="1">
    <citation type="journal article" date="2020" name="Front. Microbiol.">
        <title>Genetic Organization of the aprX-lipA2 Operon Affects the Proteolytic Potential of Pseudomonas Species in Milk.</title>
        <authorList>
            <person name="Maier C."/>
            <person name="Huptas C."/>
            <person name="von Neubeck M."/>
            <person name="Scherer S."/>
            <person name="Wenning M."/>
            <person name="Lucking G."/>
        </authorList>
    </citation>
    <scope>NUCLEOTIDE SEQUENCE [LARGE SCALE GENOMIC DNA]</scope>
    <source>
        <strain evidence="2 4">WS 5404</strain>
        <strain evidence="1 3">WS 5405</strain>
    </source>
</reference>
<dbReference type="Proteomes" id="UP000586252">
    <property type="component" value="Unassembled WGS sequence"/>
</dbReference>
<evidence type="ECO:0000313" key="2">
    <source>
        <dbReference type="EMBL" id="NNA78239.1"/>
    </source>
</evidence>
<name>A0A7Y1LY16_9PSED</name>
<accession>A0A7Y1LY16</accession>
<comment type="caution">
    <text evidence="1">The sequence shown here is derived from an EMBL/GenBank/DDBJ whole genome shotgun (WGS) entry which is preliminary data.</text>
</comment>
<organism evidence="1 3">
    <name type="scientific">Pseudomonas lactis</name>
    <dbReference type="NCBI Taxonomy" id="1615674"/>
    <lineage>
        <taxon>Bacteria</taxon>
        <taxon>Pseudomonadati</taxon>
        <taxon>Pseudomonadota</taxon>
        <taxon>Gammaproteobacteria</taxon>
        <taxon>Pseudomonadales</taxon>
        <taxon>Pseudomonadaceae</taxon>
        <taxon>Pseudomonas</taxon>
    </lineage>
</organism>
<dbReference type="EMBL" id="JAAQYH010000002">
    <property type="protein sequence ID" value="NNA71639.1"/>
    <property type="molecule type" value="Genomic_DNA"/>
</dbReference>
<proteinExistence type="predicted"/>
<evidence type="ECO:0008006" key="5">
    <source>
        <dbReference type="Google" id="ProtNLM"/>
    </source>
</evidence>
<dbReference type="EMBL" id="JAAQYI010000003">
    <property type="protein sequence ID" value="NNA78239.1"/>
    <property type="molecule type" value="Genomic_DNA"/>
</dbReference>